<gene>
    <name evidence="1" type="ORF">K3G42_012392</name>
</gene>
<proteinExistence type="predicted"/>
<dbReference type="EMBL" id="CM037625">
    <property type="protein sequence ID" value="KAH7998087.1"/>
    <property type="molecule type" value="Genomic_DNA"/>
</dbReference>
<evidence type="ECO:0000313" key="1">
    <source>
        <dbReference type="EMBL" id="KAH7998087.1"/>
    </source>
</evidence>
<evidence type="ECO:0000313" key="2">
    <source>
        <dbReference type="Proteomes" id="UP000827872"/>
    </source>
</evidence>
<name>A0ACB8EZ65_9SAUR</name>
<keyword evidence="2" id="KW-1185">Reference proteome</keyword>
<comment type="caution">
    <text evidence="1">The sequence shown here is derived from an EMBL/GenBank/DDBJ whole genome shotgun (WGS) entry which is preliminary data.</text>
</comment>
<sequence length="86" mass="9662">MLSIQKHNPAIWALFIKERGANFRVQNVGVTFAAEKRYIAVTAEIMSKRKYNLFHTADPTVRGQGKIGTRSPDIVEVSSQPFADNQ</sequence>
<reference evidence="1" key="1">
    <citation type="submission" date="2021-08" db="EMBL/GenBank/DDBJ databases">
        <title>The first chromosome-level gecko genome reveals the dynamic sex chromosomes of Neotropical dwarf geckos (Sphaerodactylidae: Sphaerodactylus).</title>
        <authorList>
            <person name="Pinto B.J."/>
            <person name="Keating S.E."/>
            <person name="Gamble T."/>
        </authorList>
    </citation>
    <scope>NUCLEOTIDE SEQUENCE</scope>
    <source>
        <strain evidence="1">TG3544</strain>
    </source>
</reference>
<dbReference type="Proteomes" id="UP000827872">
    <property type="component" value="Linkage Group LG12"/>
</dbReference>
<protein>
    <submittedName>
        <fullName evidence="1">Uncharacterized protein</fullName>
    </submittedName>
</protein>
<organism evidence="1 2">
    <name type="scientific">Sphaerodactylus townsendi</name>
    <dbReference type="NCBI Taxonomy" id="933632"/>
    <lineage>
        <taxon>Eukaryota</taxon>
        <taxon>Metazoa</taxon>
        <taxon>Chordata</taxon>
        <taxon>Craniata</taxon>
        <taxon>Vertebrata</taxon>
        <taxon>Euteleostomi</taxon>
        <taxon>Lepidosauria</taxon>
        <taxon>Squamata</taxon>
        <taxon>Bifurcata</taxon>
        <taxon>Gekkota</taxon>
        <taxon>Sphaerodactylidae</taxon>
        <taxon>Sphaerodactylus</taxon>
    </lineage>
</organism>
<accession>A0ACB8EZ65</accession>